<dbReference type="EMBL" id="CP108085">
    <property type="protein sequence ID" value="WUP78793.1"/>
    <property type="molecule type" value="Genomic_DNA"/>
</dbReference>
<keyword evidence="3" id="KW-0677">Repeat</keyword>
<dbReference type="PANTHER" id="PTHR47320">
    <property type="entry name" value="BIFUNCTIONAL URIDYLYLTRANSFERASE/URIDYLYL-REMOVING ENZYME"/>
    <property type="match status" value="1"/>
</dbReference>
<evidence type="ECO:0000256" key="3">
    <source>
        <dbReference type="ARBA" id="ARBA00022737"/>
    </source>
</evidence>
<keyword evidence="12" id="KW-1185">Reference proteome</keyword>
<comment type="similarity">
    <text evidence="7">Belongs to the GlnD family.</text>
</comment>
<dbReference type="InterPro" id="IPR043519">
    <property type="entry name" value="NT_sf"/>
</dbReference>
<dbReference type="PROSITE" id="PS51831">
    <property type="entry name" value="HD"/>
    <property type="match status" value="1"/>
</dbReference>
<evidence type="ECO:0000256" key="8">
    <source>
        <dbReference type="SAM" id="MobiDB-lite"/>
    </source>
</evidence>
<evidence type="ECO:0000256" key="2">
    <source>
        <dbReference type="ARBA" id="ARBA00022695"/>
    </source>
</evidence>
<dbReference type="Pfam" id="PF01909">
    <property type="entry name" value="NTP_transf_2"/>
    <property type="match status" value="1"/>
</dbReference>
<dbReference type="InterPro" id="IPR002912">
    <property type="entry name" value="ACT_dom"/>
</dbReference>
<comment type="catalytic activity">
    <reaction evidence="7">
        <text>[protein-PII]-L-tyrosine + UTP = [protein-PII]-uridylyl-L-tyrosine + diphosphate</text>
        <dbReference type="Rhea" id="RHEA:13673"/>
        <dbReference type="Rhea" id="RHEA-COMP:12147"/>
        <dbReference type="Rhea" id="RHEA-COMP:12148"/>
        <dbReference type="ChEBI" id="CHEBI:33019"/>
        <dbReference type="ChEBI" id="CHEBI:46398"/>
        <dbReference type="ChEBI" id="CHEBI:46858"/>
        <dbReference type="ChEBI" id="CHEBI:90602"/>
        <dbReference type="EC" id="2.7.7.59"/>
    </reaction>
</comment>
<proteinExistence type="inferred from homology"/>
<comment type="catalytic activity">
    <reaction evidence="7">
        <text>[protein-PII]-uridylyl-L-tyrosine + H2O = [protein-PII]-L-tyrosine + UMP + H(+)</text>
        <dbReference type="Rhea" id="RHEA:48600"/>
        <dbReference type="Rhea" id="RHEA-COMP:12147"/>
        <dbReference type="Rhea" id="RHEA-COMP:12148"/>
        <dbReference type="ChEBI" id="CHEBI:15377"/>
        <dbReference type="ChEBI" id="CHEBI:15378"/>
        <dbReference type="ChEBI" id="CHEBI:46858"/>
        <dbReference type="ChEBI" id="CHEBI:57865"/>
        <dbReference type="ChEBI" id="CHEBI:90602"/>
    </reaction>
</comment>
<dbReference type="EC" id="2.7.7.59" evidence="7"/>
<organism evidence="11 12">
    <name type="scientific">Microbispora hainanensis</name>
    <dbReference type="NCBI Taxonomy" id="568844"/>
    <lineage>
        <taxon>Bacteria</taxon>
        <taxon>Bacillati</taxon>
        <taxon>Actinomycetota</taxon>
        <taxon>Actinomycetes</taxon>
        <taxon>Streptosporangiales</taxon>
        <taxon>Streptosporangiaceae</taxon>
        <taxon>Microbispora</taxon>
    </lineage>
</organism>
<dbReference type="SUPFAM" id="SSF55021">
    <property type="entry name" value="ACT-like"/>
    <property type="match status" value="2"/>
</dbReference>
<evidence type="ECO:0000256" key="4">
    <source>
        <dbReference type="ARBA" id="ARBA00022801"/>
    </source>
</evidence>
<keyword evidence="2 7" id="KW-0548">Nucleotidyltransferase</keyword>
<feature type="domain" description="HD" evidence="10">
    <location>
        <begin position="433"/>
        <end position="546"/>
    </location>
</feature>
<evidence type="ECO:0000313" key="12">
    <source>
        <dbReference type="Proteomes" id="UP001432011"/>
    </source>
</evidence>
<dbReference type="SUPFAM" id="SSF109604">
    <property type="entry name" value="HD-domain/PDEase-like"/>
    <property type="match status" value="1"/>
</dbReference>
<keyword evidence="6 7" id="KW-0511">Multifunctional enzyme</keyword>
<name>A0ABZ1T0J1_9ACTN</name>
<dbReference type="HAMAP" id="MF_00277">
    <property type="entry name" value="PII_uridylyl_transf"/>
    <property type="match status" value="1"/>
</dbReference>
<dbReference type="NCBIfam" id="TIGR01693">
    <property type="entry name" value="UTase_glnD"/>
    <property type="match status" value="1"/>
</dbReference>
<dbReference type="InterPro" id="IPR013546">
    <property type="entry name" value="PII_UdlTrfase/GS_AdlTrfase"/>
</dbReference>
<dbReference type="PIRSF" id="PIRSF006288">
    <property type="entry name" value="PII_uridyltransf"/>
    <property type="match status" value="1"/>
</dbReference>
<dbReference type="InterPro" id="IPR003607">
    <property type="entry name" value="HD/PDEase_dom"/>
</dbReference>
<dbReference type="SUPFAM" id="SSF81593">
    <property type="entry name" value="Nucleotidyltransferase substrate binding subunit/domain"/>
    <property type="match status" value="1"/>
</dbReference>
<evidence type="ECO:0000259" key="9">
    <source>
        <dbReference type="PROSITE" id="PS51671"/>
    </source>
</evidence>
<evidence type="ECO:0000256" key="5">
    <source>
        <dbReference type="ARBA" id="ARBA00022842"/>
    </source>
</evidence>
<dbReference type="CDD" id="cd05401">
    <property type="entry name" value="NT_GlnE_GlnD_like"/>
    <property type="match status" value="1"/>
</dbReference>
<dbReference type="Pfam" id="PF01966">
    <property type="entry name" value="HD"/>
    <property type="match status" value="1"/>
</dbReference>
<dbReference type="InterPro" id="IPR010043">
    <property type="entry name" value="UTase/UR"/>
</dbReference>
<evidence type="ECO:0000313" key="11">
    <source>
        <dbReference type="EMBL" id="WUP78793.1"/>
    </source>
</evidence>
<evidence type="ECO:0000256" key="7">
    <source>
        <dbReference type="HAMAP-Rule" id="MF_00277"/>
    </source>
</evidence>
<dbReference type="Gene3D" id="1.10.3090.10">
    <property type="entry name" value="cca-adding enzyme, domain 2"/>
    <property type="match status" value="1"/>
</dbReference>
<evidence type="ECO:0000259" key="10">
    <source>
        <dbReference type="PROSITE" id="PS51831"/>
    </source>
</evidence>
<dbReference type="EC" id="3.1.4.-" evidence="7"/>
<dbReference type="RefSeq" id="WP_240971306.1">
    <property type="nucleotide sequence ID" value="NZ_CP108085.1"/>
</dbReference>
<dbReference type="PROSITE" id="PS51671">
    <property type="entry name" value="ACT"/>
    <property type="match status" value="2"/>
</dbReference>
<comment type="activity regulation">
    <text evidence="7">Uridylyltransferase (UTase) activity is inhibited by glutamine, while glutamine activates uridylyl-removing (UR) activity.</text>
</comment>
<feature type="region of interest" description="Uridylyltransferase" evidence="7">
    <location>
        <begin position="1"/>
        <end position="318"/>
    </location>
</feature>
<dbReference type="SUPFAM" id="SSF81301">
    <property type="entry name" value="Nucleotidyltransferase"/>
    <property type="match status" value="1"/>
</dbReference>
<keyword evidence="1 7" id="KW-0808">Transferase</keyword>
<feature type="domain" description="ACT" evidence="9">
    <location>
        <begin position="713"/>
        <end position="783"/>
    </location>
</feature>
<dbReference type="Pfam" id="PF08335">
    <property type="entry name" value="GlnD_UR_UTase"/>
    <property type="match status" value="1"/>
</dbReference>
<sequence>MMRGEARSFAAVRKDRAADIDRWLTDLFRTAATRPYAREGGSGGKGGFPDERGPAASHGIGPTGIGHSGAAPNGISGVALVAVGSLGRGELAPGSDLDLVLLHDGRDDVAKIADRIWYPIWDSGIGLDHSVRTVDEAVKVAREDLKAVLGLIQARHVVGDPELTRAVREAVLAEWRADSRRRLAELRSSADKRAEVGGELAFLLEPDLKDSRGGLRDVQAMQAVAAAWVASAPGPRVREAYELLLDIRHGLHLVTARGTDRLVLQEQDAVAGTLGLLDAEALMRRLAEAGRTISHAFDATWRTVDRLLTGPAPRGRRPLADGVVEHGGEVVLARGVNPRTDPTLVLRAAAAAAEAGLPLAPATVSALAAQSPPLPVPWPPEARGALVALLGAGRAAVPVWEELDQAGVLVKLIPDWERVRHRPQRNPVHRYTVDRHLIETAAGAAAFTREVSRPDLLLISALLHDVGKGWPGDHSTTGEIVARDIGTRMGLPPADVDILATVVRHHLLLPETATRRDLDDPVTISRVAEAVGSREVLELLAALAVADGNATGPAAWNSWKASLVSDLVRRVRSVLSGTPPMPAPVLSPEQAALARHGGGAVRVNGSAVTVVAPDRPGLLWRAAGVLAAHRMAVRSASAASAGSTAVIEFVVVPEYGTPPDPATLEADLRLVLAGRLDIEQRLARRARSMRPSRVPVAPPRVTLVDDASLTASVVEVRAHDRPGLLWRIGRAFGDCGLDVRAARVETLGAEAVDVFYVADRMGRPILDEQQRIQVREHVLAALR</sequence>
<dbReference type="SMART" id="SM00471">
    <property type="entry name" value="HDc"/>
    <property type="match status" value="1"/>
</dbReference>
<dbReference type="GO" id="GO:0008773">
    <property type="term" value="F:[protein-PII] uridylyltransferase activity"/>
    <property type="evidence" value="ECO:0007669"/>
    <property type="project" value="UniProtKB-EC"/>
</dbReference>
<gene>
    <name evidence="7" type="primary">glnD</name>
    <name evidence="11" type="ORF">OG913_17945</name>
</gene>
<feature type="region of interest" description="Disordered" evidence="8">
    <location>
        <begin position="35"/>
        <end position="68"/>
    </location>
</feature>
<accession>A0ABZ1T0J1</accession>
<comment type="caution">
    <text evidence="7">Lacks conserved residue(s) required for the propagation of feature annotation.</text>
</comment>
<reference evidence="11" key="1">
    <citation type="submission" date="2022-10" db="EMBL/GenBank/DDBJ databases">
        <title>The complete genomes of actinobacterial strains from the NBC collection.</title>
        <authorList>
            <person name="Joergensen T.S."/>
            <person name="Alvarez Arevalo M."/>
            <person name="Sterndorff E.B."/>
            <person name="Faurdal D."/>
            <person name="Vuksanovic O."/>
            <person name="Mourched A.-S."/>
            <person name="Charusanti P."/>
            <person name="Shaw S."/>
            <person name="Blin K."/>
            <person name="Weber T."/>
        </authorList>
    </citation>
    <scope>NUCLEOTIDE SEQUENCE</scope>
    <source>
        <strain evidence="11">NBC_00254</strain>
    </source>
</reference>
<dbReference type="InterPro" id="IPR045865">
    <property type="entry name" value="ACT-like_dom_sf"/>
</dbReference>
<dbReference type="InterPro" id="IPR002934">
    <property type="entry name" value="Polymerase_NTP_transf_dom"/>
</dbReference>
<dbReference type="Proteomes" id="UP001432011">
    <property type="component" value="Chromosome"/>
</dbReference>
<keyword evidence="5 7" id="KW-0460">Magnesium</keyword>
<evidence type="ECO:0000256" key="1">
    <source>
        <dbReference type="ARBA" id="ARBA00022679"/>
    </source>
</evidence>
<dbReference type="PANTHER" id="PTHR47320:SF1">
    <property type="entry name" value="BIFUNCTIONAL URIDYLYLTRANSFERASE_URIDYLYL-REMOVING ENZYME"/>
    <property type="match status" value="1"/>
</dbReference>
<dbReference type="InterPro" id="IPR006674">
    <property type="entry name" value="HD_domain"/>
</dbReference>
<comment type="cofactor">
    <cofactor evidence="7">
        <name>Mg(2+)</name>
        <dbReference type="ChEBI" id="CHEBI:18420"/>
    </cofactor>
</comment>
<dbReference type="NCBIfam" id="NF002895">
    <property type="entry name" value="PRK03381.1"/>
    <property type="match status" value="1"/>
</dbReference>
<dbReference type="Pfam" id="PF01842">
    <property type="entry name" value="ACT"/>
    <property type="match status" value="1"/>
</dbReference>
<dbReference type="CDD" id="cd04899">
    <property type="entry name" value="ACT_ACR-UUR-like_2"/>
    <property type="match status" value="1"/>
</dbReference>
<keyword evidence="4 7" id="KW-0378">Hydrolase</keyword>
<comment type="domain">
    <text evidence="7">Has four distinct domains: an N-terminal nucleotidyltransferase (NT) domain responsible for UTase activity, a central HD domain that encodes UR activity, and two C-terminal ACT domains that seem to have a role in glutamine sensing.</text>
</comment>
<evidence type="ECO:0000256" key="6">
    <source>
        <dbReference type="ARBA" id="ARBA00023268"/>
    </source>
</evidence>
<protein>
    <recommendedName>
        <fullName evidence="7">Bifunctional uridylyltransferase/uridylyl-removing enzyme</fullName>
        <shortName evidence="7">UTase/UR</shortName>
    </recommendedName>
    <alternativeName>
        <fullName evidence="7">Bifunctional [protein-PII] modification enzyme</fullName>
    </alternativeName>
    <alternativeName>
        <fullName evidence="7">Bifunctional nitrogen sensor protein</fullName>
    </alternativeName>
    <domain>
        <recommendedName>
            <fullName evidence="7">[Protein-PII] uridylyltransferase</fullName>
            <shortName evidence="7">PII uridylyltransferase</shortName>
            <shortName evidence="7">UTase</shortName>
            <ecNumber evidence="7">2.7.7.59</ecNumber>
        </recommendedName>
    </domain>
    <domain>
        <recommendedName>
            <fullName evidence="7">[Protein-PII]-UMP uridylyl-removing enzyme</fullName>
            <shortName evidence="7">UR</shortName>
            <ecNumber evidence="7">3.1.4.-</ecNumber>
        </recommendedName>
    </domain>
</protein>
<feature type="domain" description="ACT" evidence="9">
    <location>
        <begin position="607"/>
        <end position="685"/>
    </location>
</feature>
<comment type="function">
    <text evidence="7">Modifies, by uridylylation and deuridylylation, the PII regulatory proteins (GlnB and homologs), in response to the nitrogen status of the cell that GlnD senses through the glutamine level. Under low glutamine levels, catalyzes the conversion of the PII proteins and UTP to PII-UMP and PPi, while under higher glutamine levels, GlnD hydrolyzes PII-UMP to PII and UMP (deuridylylation). Thus, controls uridylylation state and activity of the PII proteins, and plays an important role in the regulation of nitrogen metabolism.</text>
</comment>